<dbReference type="NCBIfam" id="TIGR02146">
    <property type="entry name" value="LysS_fung_arch"/>
    <property type="match status" value="1"/>
</dbReference>
<evidence type="ECO:0000256" key="4">
    <source>
        <dbReference type="ARBA" id="ARBA00006361"/>
    </source>
</evidence>
<evidence type="ECO:0000256" key="11">
    <source>
        <dbReference type="ARBA" id="ARBA00023211"/>
    </source>
</evidence>
<dbReference type="PROSITE" id="PS50991">
    <property type="entry name" value="PYR_CT"/>
    <property type="match status" value="1"/>
</dbReference>
<evidence type="ECO:0000313" key="16">
    <source>
        <dbReference type="EMBL" id="MBO1321233.1"/>
    </source>
</evidence>
<evidence type="ECO:0000256" key="8">
    <source>
        <dbReference type="ARBA" id="ARBA00022723"/>
    </source>
</evidence>
<dbReference type="EC" id="2.3.3.14" evidence="5 13"/>
<protein>
    <recommendedName>
        <fullName evidence="5 13">Homocitrate synthase</fullName>
        <ecNumber evidence="5 13">2.3.3.14</ecNumber>
    </recommendedName>
</protein>
<gene>
    <name evidence="16" type="primary">lysS</name>
    <name evidence="16" type="ORF">J3U88_22320</name>
</gene>
<evidence type="ECO:0000256" key="10">
    <source>
        <dbReference type="ARBA" id="ARBA00023154"/>
    </source>
</evidence>
<evidence type="ECO:0000256" key="1">
    <source>
        <dbReference type="ARBA" id="ARBA00001936"/>
    </source>
</evidence>
<dbReference type="InterPro" id="IPR054691">
    <property type="entry name" value="LeuA/HCS_post-cat"/>
</dbReference>
<comment type="catalytic activity">
    <reaction evidence="12">
        <text>acetyl-CoA + 2-oxoglutarate + H2O = (2R)-homocitrate + CoA + H(+)</text>
        <dbReference type="Rhea" id="RHEA:12929"/>
        <dbReference type="ChEBI" id="CHEBI:15377"/>
        <dbReference type="ChEBI" id="CHEBI:15378"/>
        <dbReference type="ChEBI" id="CHEBI:16810"/>
        <dbReference type="ChEBI" id="CHEBI:57287"/>
        <dbReference type="ChEBI" id="CHEBI:57288"/>
        <dbReference type="ChEBI" id="CHEBI:58884"/>
        <dbReference type="EC" id="2.3.3.14"/>
    </reaction>
    <physiologicalReaction direction="left-to-right" evidence="12">
        <dbReference type="Rhea" id="RHEA:12930"/>
    </physiologicalReaction>
</comment>
<reference evidence="16" key="1">
    <citation type="submission" date="2021-03" db="EMBL/GenBank/DDBJ databases">
        <authorList>
            <person name="Wang G."/>
        </authorList>
    </citation>
    <scope>NUCLEOTIDE SEQUENCE</scope>
    <source>
        <strain evidence="16">KCTC 12899</strain>
    </source>
</reference>
<feature type="domain" description="Pyruvate carboxyltransferase" evidence="15">
    <location>
        <begin position="6"/>
        <end position="258"/>
    </location>
</feature>
<dbReference type="GO" id="GO:0046872">
    <property type="term" value="F:metal ion binding"/>
    <property type="evidence" value="ECO:0007669"/>
    <property type="project" value="UniProtKB-KW"/>
</dbReference>
<comment type="cofactor">
    <cofactor evidence="2">
        <name>Mg(2+)</name>
        <dbReference type="ChEBI" id="CHEBI:18420"/>
    </cofactor>
</comment>
<dbReference type="SUPFAM" id="SSF51569">
    <property type="entry name" value="Aldolase"/>
    <property type="match status" value="1"/>
</dbReference>
<evidence type="ECO:0000256" key="3">
    <source>
        <dbReference type="ARBA" id="ARBA00004755"/>
    </source>
</evidence>
<dbReference type="GO" id="GO:0019878">
    <property type="term" value="P:lysine biosynthetic process via aminoadipic acid"/>
    <property type="evidence" value="ECO:0007669"/>
    <property type="project" value="UniProtKB-UniPathway"/>
</dbReference>
<evidence type="ECO:0000256" key="2">
    <source>
        <dbReference type="ARBA" id="ARBA00001946"/>
    </source>
</evidence>
<dbReference type="CDD" id="cd07948">
    <property type="entry name" value="DRE_TIM_HCS"/>
    <property type="match status" value="1"/>
</dbReference>
<sequence length="397" mass="42832">MRYVPCAVIDSTLREGEQFARASFSPAQKIQIARALDAFGVEYIEVTSPCASPQSFEDCRAIVGLGLRAKILTHTRCHMDDVQRALAAGVDGINLVLGTSSFLREFSHGKSIDAVIQAATEVITFLQQFPVEVRFSCEDSMRTSIDDLLRVYRAVDALGVDRVGIADTVGAGTPRQIYDLVSRVRAEVQCGIEFHGHNDTGCAVANAFAAWEAGATHIDTTVLGIGERNGIAPLSDWVARLHATAPRLTAHYHLPGLVGLDRLVAEMIGLEIPFTGCVTSFCAFTHKAGIHTKAVINHPQTYEILAPEAFGLTREILTGHRLTGWNAVAARGEALGVHLCPDEARSVARFIKAISDRGPLNQDQVDQCILTMVPRADAHPVSAVVAESEVAYVHSVS</sequence>
<dbReference type="Proteomes" id="UP000664417">
    <property type="component" value="Unassembled WGS sequence"/>
</dbReference>
<dbReference type="PROSITE" id="PS00815">
    <property type="entry name" value="AIPM_HOMOCIT_SYNTH_1"/>
    <property type="match status" value="1"/>
</dbReference>
<evidence type="ECO:0000256" key="9">
    <source>
        <dbReference type="ARBA" id="ARBA00022842"/>
    </source>
</evidence>
<evidence type="ECO:0000256" key="12">
    <source>
        <dbReference type="ARBA" id="ARBA00048363"/>
    </source>
</evidence>
<proteinExistence type="inferred from homology"/>
<evidence type="ECO:0000256" key="5">
    <source>
        <dbReference type="ARBA" id="ARBA00012974"/>
    </source>
</evidence>
<dbReference type="PANTHER" id="PTHR10277">
    <property type="entry name" value="HOMOCITRATE SYNTHASE-RELATED"/>
    <property type="match status" value="1"/>
</dbReference>
<keyword evidence="7 14" id="KW-0808">Transferase</keyword>
<dbReference type="PROSITE" id="PS00816">
    <property type="entry name" value="AIPM_HOMOCIT_SYNTH_2"/>
    <property type="match status" value="1"/>
</dbReference>
<dbReference type="GO" id="GO:0004410">
    <property type="term" value="F:homocitrate synthase activity"/>
    <property type="evidence" value="ECO:0007669"/>
    <property type="project" value="UniProtKB-EC"/>
</dbReference>
<evidence type="ECO:0000256" key="6">
    <source>
        <dbReference type="ARBA" id="ARBA00022605"/>
    </source>
</evidence>
<evidence type="ECO:0000256" key="7">
    <source>
        <dbReference type="ARBA" id="ARBA00022679"/>
    </source>
</evidence>
<name>A0A8J7QMQ2_9BACT</name>
<dbReference type="RefSeq" id="WP_207861207.1">
    <property type="nucleotide sequence ID" value="NZ_JAFREP010000022.1"/>
</dbReference>
<comment type="pathway">
    <text evidence="3">Amino-acid biosynthesis; L-lysine biosynthesis via AAA pathway; L-alpha-aminoadipate from 2-oxoglutarate: step 1/5.</text>
</comment>
<dbReference type="UniPathway" id="UPA00033">
    <property type="reaction ID" value="UER00028"/>
</dbReference>
<organism evidence="16 17">
    <name type="scientific">Acanthopleuribacter pedis</name>
    <dbReference type="NCBI Taxonomy" id="442870"/>
    <lineage>
        <taxon>Bacteria</taxon>
        <taxon>Pseudomonadati</taxon>
        <taxon>Acidobacteriota</taxon>
        <taxon>Holophagae</taxon>
        <taxon>Acanthopleuribacterales</taxon>
        <taxon>Acanthopleuribacteraceae</taxon>
        <taxon>Acanthopleuribacter</taxon>
    </lineage>
</organism>
<dbReference type="Pfam" id="PF00682">
    <property type="entry name" value="HMGL-like"/>
    <property type="match status" value="1"/>
</dbReference>
<keyword evidence="6" id="KW-0028">Amino-acid biosynthesis</keyword>
<evidence type="ECO:0000256" key="14">
    <source>
        <dbReference type="RuleBase" id="RU003523"/>
    </source>
</evidence>
<comment type="caution">
    <text evidence="16">The sequence shown here is derived from an EMBL/GenBank/DDBJ whole genome shotgun (WGS) entry which is preliminary data.</text>
</comment>
<dbReference type="AlphaFoldDB" id="A0A8J7QMQ2"/>
<comment type="cofactor">
    <cofactor evidence="1">
        <name>Mn(2+)</name>
        <dbReference type="ChEBI" id="CHEBI:29035"/>
    </cofactor>
</comment>
<evidence type="ECO:0000256" key="13">
    <source>
        <dbReference type="NCBIfam" id="TIGR02146"/>
    </source>
</evidence>
<keyword evidence="17" id="KW-1185">Reference proteome</keyword>
<dbReference type="InterPro" id="IPR011872">
    <property type="entry name" value="Homocitrate_synth"/>
</dbReference>
<comment type="similarity">
    <text evidence="4">Belongs to the alpha-IPM synthase/homocitrate synthase family. Homocitrate synthase LYS20/LYS21 subfamily.</text>
</comment>
<keyword evidence="8" id="KW-0479">Metal-binding</keyword>
<evidence type="ECO:0000313" key="17">
    <source>
        <dbReference type="Proteomes" id="UP000664417"/>
    </source>
</evidence>
<keyword evidence="9" id="KW-0460">Magnesium</keyword>
<keyword evidence="16" id="KW-0012">Acyltransferase</keyword>
<dbReference type="InterPro" id="IPR050073">
    <property type="entry name" value="2-IPM_HCS-like"/>
</dbReference>
<dbReference type="Pfam" id="PF22617">
    <property type="entry name" value="HCS_D2"/>
    <property type="match status" value="1"/>
</dbReference>
<dbReference type="InterPro" id="IPR000891">
    <property type="entry name" value="PYR_CT"/>
</dbReference>
<accession>A0A8J7QMQ2</accession>
<dbReference type="InterPro" id="IPR002034">
    <property type="entry name" value="AIPM/Hcit_synth_CS"/>
</dbReference>
<evidence type="ECO:0000259" key="15">
    <source>
        <dbReference type="PROSITE" id="PS50991"/>
    </source>
</evidence>
<dbReference type="InterPro" id="IPR048253">
    <property type="entry name" value="DRE_TIM_HCS_fun_bact"/>
</dbReference>
<dbReference type="EMBL" id="JAFREP010000022">
    <property type="protein sequence ID" value="MBO1321233.1"/>
    <property type="molecule type" value="Genomic_DNA"/>
</dbReference>
<dbReference type="Gene3D" id="3.20.20.70">
    <property type="entry name" value="Aldolase class I"/>
    <property type="match status" value="1"/>
</dbReference>
<keyword evidence="10" id="KW-0457">Lysine biosynthesis</keyword>
<dbReference type="InterPro" id="IPR013785">
    <property type="entry name" value="Aldolase_TIM"/>
</dbReference>
<dbReference type="PANTHER" id="PTHR10277:SF48">
    <property type="entry name" value="HOMOCITRATE SYNTHASE, CYTOSOLIC ISOZYME-RELATED"/>
    <property type="match status" value="1"/>
</dbReference>
<dbReference type="Gene3D" id="1.10.238.260">
    <property type="match status" value="1"/>
</dbReference>
<keyword evidence="11" id="KW-0464">Manganese</keyword>